<sequence>MAAISGLNYCNHHVICPTILIGVSILTVAY</sequence>
<accession>A0A0A9FC20</accession>
<proteinExistence type="predicted"/>
<dbReference type="AlphaFoldDB" id="A0A0A9FC20"/>
<evidence type="ECO:0000313" key="1">
    <source>
        <dbReference type="EMBL" id="JAE08769.1"/>
    </source>
</evidence>
<organism evidence="1">
    <name type="scientific">Arundo donax</name>
    <name type="common">Giant reed</name>
    <name type="synonym">Donax arundinaceus</name>
    <dbReference type="NCBI Taxonomy" id="35708"/>
    <lineage>
        <taxon>Eukaryota</taxon>
        <taxon>Viridiplantae</taxon>
        <taxon>Streptophyta</taxon>
        <taxon>Embryophyta</taxon>
        <taxon>Tracheophyta</taxon>
        <taxon>Spermatophyta</taxon>
        <taxon>Magnoliopsida</taxon>
        <taxon>Liliopsida</taxon>
        <taxon>Poales</taxon>
        <taxon>Poaceae</taxon>
        <taxon>PACMAD clade</taxon>
        <taxon>Arundinoideae</taxon>
        <taxon>Arundineae</taxon>
        <taxon>Arundo</taxon>
    </lineage>
</organism>
<dbReference type="EMBL" id="GBRH01189127">
    <property type="protein sequence ID" value="JAE08769.1"/>
    <property type="molecule type" value="Transcribed_RNA"/>
</dbReference>
<protein>
    <submittedName>
        <fullName evidence="1">Uncharacterized protein</fullName>
    </submittedName>
</protein>
<reference evidence="1" key="2">
    <citation type="journal article" date="2015" name="Data Brief">
        <title>Shoot transcriptome of the giant reed, Arundo donax.</title>
        <authorList>
            <person name="Barrero R.A."/>
            <person name="Guerrero F.D."/>
            <person name="Moolhuijzen P."/>
            <person name="Goolsby J.A."/>
            <person name="Tidwell J."/>
            <person name="Bellgard S.E."/>
            <person name="Bellgard M.I."/>
        </authorList>
    </citation>
    <scope>NUCLEOTIDE SEQUENCE</scope>
    <source>
        <tissue evidence="1">Shoot tissue taken approximately 20 cm above the soil surface</tissue>
    </source>
</reference>
<name>A0A0A9FC20_ARUDO</name>
<reference evidence="1" key="1">
    <citation type="submission" date="2014-09" db="EMBL/GenBank/DDBJ databases">
        <authorList>
            <person name="Magalhaes I.L.F."/>
            <person name="Oliveira U."/>
            <person name="Santos F.R."/>
            <person name="Vidigal T.H.D.A."/>
            <person name="Brescovit A.D."/>
            <person name="Santos A.J."/>
        </authorList>
    </citation>
    <scope>NUCLEOTIDE SEQUENCE</scope>
    <source>
        <tissue evidence="1">Shoot tissue taken approximately 20 cm above the soil surface</tissue>
    </source>
</reference>